<dbReference type="RefSeq" id="XP_010279091.1">
    <property type="nucleotide sequence ID" value="XM_010280789.2"/>
</dbReference>
<dbReference type="PROSITE" id="PS00639">
    <property type="entry name" value="THIOL_PROTEASE_HIS"/>
    <property type="match status" value="1"/>
</dbReference>
<dbReference type="eggNOG" id="KOG1543">
    <property type="taxonomic scope" value="Eukaryota"/>
</dbReference>
<dbReference type="Pfam" id="PF08246">
    <property type="entry name" value="Inhibitor_I29"/>
    <property type="match status" value="1"/>
</dbReference>
<keyword evidence="5" id="KW-0788">Thiol protease</keyword>
<dbReference type="InterPro" id="IPR038765">
    <property type="entry name" value="Papain-like_cys_pep_sf"/>
</dbReference>
<dbReference type="PANTHER" id="PTHR12411">
    <property type="entry name" value="CYSTEINE PROTEASE FAMILY C1-RELATED"/>
    <property type="match status" value="1"/>
</dbReference>
<dbReference type="PRINTS" id="PR00705">
    <property type="entry name" value="PAPAIN"/>
</dbReference>
<dbReference type="InterPro" id="IPR025661">
    <property type="entry name" value="Pept_asp_AS"/>
</dbReference>
<keyword evidence="2" id="KW-0645">Protease</keyword>
<dbReference type="GeneID" id="104613097"/>
<dbReference type="InterPro" id="IPR039417">
    <property type="entry name" value="Peptidase_C1A_papain-like"/>
</dbReference>
<dbReference type="AlphaFoldDB" id="A0A1U8BCD1"/>
<name>A0A1U8BCD1_NELNU</name>
<dbReference type="STRING" id="4432.A0A1U8BCD1"/>
<organism evidence="7 8">
    <name type="scientific">Nelumbo nucifera</name>
    <name type="common">Sacred lotus</name>
    <dbReference type="NCBI Taxonomy" id="4432"/>
    <lineage>
        <taxon>Eukaryota</taxon>
        <taxon>Viridiplantae</taxon>
        <taxon>Streptophyta</taxon>
        <taxon>Embryophyta</taxon>
        <taxon>Tracheophyta</taxon>
        <taxon>Spermatophyta</taxon>
        <taxon>Magnoliopsida</taxon>
        <taxon>Proteales</taxon>
        <taxon>Nelumbonaceae</taxon>
        <taxon>Nelumbo</taxon>
    </lineage>
</organism>
<dbReference type="FunFam" id="3.90.70.10:FF:000023">
    <property type="entry name" value="Senescence-specific cysteine protease SAG39"/>
    <property type="match status" value="1"/>
</dbReference>
<dbReference type="Pfam" id="PF00112">
    <property type="entry name" value="Peptidase_C1"/>
    <property type="match status" value="1"/>
</dbReference>
<dbReference type="SUPFAM" id="SSF54001">
    <property type="entry name" value="Cysteine proteinases"/>
    <property type="match status" value="1"/>
</dbReference>
<accession>A0A1U8BCD1</accession>
<dbReference type="KEGG" id="nnu:104613097"/>
<evidence type="ECO:0000256" key="1">
    <source>
        <dbReference type="ARBA" id="ARBA00008455"/>
    </source>
</evidence>
<dbReference type="SMART" id="SM00645">
    <property type="entry name" value="Pept_C1"/>
    <property type="match status" value="1"/>
</dbReference>
<reference evidence="8" key="1">
    <citation type="submission" date="2025-08" db="UniProtKB">
        <authorList>
            <consortium name="RefSeq"/>
        </authorList>
    </citation>
    <scope>IDENTIFICATION</scope>
</reference>
<keyword evidence="4" id="KW-0378">Hydrolase</keyword>
<dbReference type="PROSITE" id="PS00640">
    <property type="entry name" value="THIOL_PROTEASE_ASN"/>
    <property type="match status" value="1"/>
</dbReference>
<dbReference type="GO" id="GO:0051603">
    <property type="term" value="P:proteolysis involved in protein catabolic process"/>
    <property type="evidence" value="ECO:0000318"/>
    <property type="project" value="GO_Central"/>
</dbReference>
<protein>
    <submittedName>
        <fullName evidence="8">Ervatamin-B</fullName>
    </submittedName>
</protein>
<dbReference type="InterPro" id="IPR000169">
    <property type="entry name" value="Pept_cys_AS"/>
</dbReference>
<keyword evidence="7" id="KW-1185">Reference proteome</keyword>
<dbReference type="GO" id="GO:0005764">
    <property type="term" value="C:lysosome"/>
    <property type="evidence" value="ECO:0000318"/>
    <property type="project" value="GO_Central"/>
</dbReference>
<evidence type="ECO:0000256" key="6">
    <source>
        <dbReference type="ARBA" id="ARBA00023157"/>
    </source>
</evidence>
<evidence type="ECO:0000256" key="3">
    <source>
        <dbReference type="ARBA" id="ARBA00022729"/>
    </source>
</evidence>
<dbReference type="InterPro" id="IPR013128">
    <property type="entry name" value="Peptidase_C1A"/>
</dbReference>
<dbReference type="PROSITE" id="PS00139">
    <property type="entry name" value="THIOL_PROTEASE_CYS"/>
    <property type="match status" value="1"/>
</dbReference>
<dbReference type="CDD" id="cd02248">
    <property type="entry name" value="Peptidase_C1A"/>
    <property type="match status" value="1"/>
</dbReference>
<dbReference type="InterPro" id="IPR000668">
    <property type="entry name" value="Peptidase_C1A_C"/>
</dbReference>
<evidence type="ECO:0000256" key="5">
    <source>
        <dbReference type="ARBA" id="ARBA00022807"/>
    </source>
</evidence>
<gene>
    <name evidence="8" type="primary">LOC104613097</name>
</gene>
<sequence length="345" mass="38444">MASACQCRSLCVTLFILSVWAPQATSRRLQETSIAKKYEEWVNNHGRVYNNVAEKEKRFKIFRDNLNFIESFNSIRNQSYKLNLNKFADLTNEEFTSTSKGYKPSSKSRPLAARSFTHENLTDLPSSVDWREMGAVTPVKDQQNCGSCWAFSAVAAVEGITKIKTGNLISLSEQQLVDCDSEYDDYDNHGCDGGFMEDAFEYIIANEGITTEANYPYLGHDEYCEMTKEANHVARINGYGLVEFNDENALMKAVAQQPVSAVVEASGKAFQFYSSGIFTGQCGSNTDHAITVVGYGICKDGMKYWIVKNSWGSGWGEDGYMRMQRDVPYQGGLCGIATDASYPTA</sequence>
<dbReference type="OMA" id="MEDAFEY"/>
<dbReference type="Proteomes" id="UP000189703">
    <property type="component" value="Unplaced"/>
</dbReference>
<dbReference type="GO" id="GO:0004197">
    <property type="term" value="F:cysteine-type endopeptidase activity"/>
    <property type="evidence" value="ECO:0000318"/>
    <property type="project" value="GO_Central"/>
</dbReference>
<comment type="similarity">
    <text evidence="1">Belongs to the peptidase C1 family.</text>
</comment>
<proteinExistence type="inferred from homology"/>
<dbReference type="OrthoDB" id="10253408at2759"/>
<evidence type="ECO:0000313" key="7">
    <source>
        <dbReference type="Proteomes" id="UP000189703"/>
    </source>
</evidence>
<dbReference type="Gene3D" id="3.90.70.10">
    <property type="entry name" value="Cysteine proteinases"/>
    <property type="match status" value="1"/>
</dbReference>
<keyword evidence="3" id="KW-0732">Signal</keyword>
<evidence type="ECO:0000256" key="2">
    <source>
        <dbReference type="ARBA" id="ARBA00022670"/>
    </source>
</evidence>
<dbReference type="InterPro" id="IPR025660">
    <property type="entry name" value="Pept_his_AS"/>
</dbReference>
<evidence type="ECO:0000256" key="4">
    <source>
        <dbReference type="ARBA" id="ARBA00022801"/>
    </source>
</evidence>
<dbReference type="SMART" id="SM00848">
    <property type="entry name" value="Inhibitor_I29"/>
    <property type="match status" value="1"/>
</dbReference>
<dbReference type="InterPro" id="IPR013201">
    <property type="entry name" value="Prot_inhib_I29"/>
</dbReference>
<evidence type="ECO:0000313" key="8">
    <source>
        <dbReference type="RefSeq" id="XP_010279091.1"/>
    </source>
</evidence>
<keyword evidence="6" id="KW-1015">Disulfide bond</keyword>
<dbReference type="GO" id="GO:0005615">
    <property type="term" value="C:extracellular space"/>
    <property type="evidence" value="ECO:0000318"/>
    <property type="project" value="GO_Central"/>
</dbReference>